<sequence>MEGRRFPTADRAALTVAQLCLFGPQGLTPRPGRKPELGHAVPRITPLCQPPPRAALGIQQTAPLHQLLRSPFHKLQCSVATPLAVLQTAMLCQRPQELL</sequence>
<proteinExistence type="predicted"/>
<evidence type="ECO:0000313" key="1">
    <source>
        <dbReference type="EMBL" id="EMP42554.1"/>
    </source>
</evidence>
<reference evidence="2" key="1">
    <citation type="journal article" date="2013" name="Nat. Genet.">
        <title>The draft genomes of soft-shell turtle and green sea turtle yield insights into the development and evolution of the turtle-specific body plan.</title>
        <authorList>
            <person name="Wang Z."/>
            <person name="Pascual-Anaya J."/>
            <person name="Zadissa A."/>
            <person name="Li W."/>
            <person name="Niimura Y."/>
            <person name="Huang Z."/>
            <person name="Li C."/>
            <person name="White S."/>
            <person name="Xiong Z."/>
            <person name="Fang D."/>
            <person name="Wang B."/>
            <person name="Ming Y."/>
            <person name="Chen Y."/>
            <person name="Zheng Y."/>
            <person name="Kuraku S."/>
            <person name="Pignatelli M."/>
            <person name="Herrero J."/>
            <person name="Beal K."/>
            <person name="Nozawa M."/>
            <person name="Li Q."/>
            <person name="Wang J."/>
            <person name="Zhang H."/>
            <person name="Yu L."/>
            <person name="Shigenobu S."/>
            <person name="Wang J."/>
            <person name="Liu J."/>
            <person name="Flicek P."/>
            <person name="Searle S."/>
            <person name="Wang J."/>
            <person name="Kuratani S."/>
            <person name="Yin Y."/>
            <person name="Aken B."/>
            <person name="Zhang G."/>
            <person name="Irie N."/>
        </authorList>
    </citation>
    <scope>NUCLEOTIDE SEQUENCE [LARGE SCALE GENOMIC DNA]</scope>
</reference>
<protein>
    <submittedName>
        <fullName evidence="1">Uncharacterized protein</fullName>
    </submittedName>
</protein>
<gene>
    <name evidence="1" type="ORF">UY3_00160</name>
</gene>
<accession>M7BZA0</accession>
<dbReference type="EMBL" id="KB469745">
    <property type="protein sequence ID" value="EMP42554.1"/>
    <property type="molecule type" value="Genomic_DNA"/>
</dbReference>
<name>M7BZA0_CHEMY</name>
<dbReference type="Proteomes" id="UP000031443">
    <property type="component" value="Unassembled WGS sequence"/>
</dbReference>
<organism evidence="1 2">
    <name type="scientific">Chelonia mydas</name>
    <name type="common">Green sea-turtle</name>
    <name type="synonym">Chelonia agassizi</name>
    <dbReference type="NCBI Taxonomy" id="8469"/>
    <lineage>
        <taxon>Eukaryota</taxon>
        <taxon>Metazoa</taxon>
        <taxon>Chordata</taxon>
        <taxon>Craniata</taxon>
        <taxon>Vertebrata</taxon>
        <taxon>Euteleostomi</taxon>
        <taxon>Archelosauria</taxon>
        <taxon>Testudinata</taxon>
        <taxon>Testudines</taxon>
        <taxon>Cryptodira</taxon>
        <taxon>Durocryptodira</taxon>
        <taxon>Americhelydia</taxon>
        <taxon>Chelonioidea</taxon>
        <taxon>Cheloniidae</taxon>
        <taxon>Chelonia</taxon>
    </lineage>
</organism>
<dbReference type="AlphaFoldDB" id="M7BZA0"/>
<evidence type="ECO:0000313" key="2">
    <source>
        <dbReference type="Proteomes" id="UP000031443"/>
    </source>
</evidence>
<keyword evidence="2" id="KW-1185">Reference proteome</keyword>